<dbReference type="GO" id="GO:0000015">
    <property type="term" value="C:phosphopyruvate hydratase complex"/>
    <property type="evidence" value="ECO:0007669"/>
    <property type="project" value="InterPro"/>
</dbReference>
<reference evidence="8" key="2">
    <citation type="submission" date="2025-09" db="UniProtKB">
        <authorList>
            <consortium name="Ensembl"/>
        </authorList>
    </citation>
    <scope>IDENTIFICATION</scope>
</reference>
<name>A0A8C7Y940_9TELE</name>
<evidence type="ECO:0000259" key="7">
    <source>
        <dbReference type="SMART" id="SM01192"/>
    </source>
</evidence>
<evidence type="ECO:0000256" key="5">
    <source>
        <dbReference type="ARBA" id="ARBA00023239"/>
    </source>
</evidence>
<comment type="similarity">
    <text evidence="2">Belongs to the enolase family.</text>
</comment>
<dbReference type="GO" id="GO:0000287">
    <property type="term" value="F:magnesium ion binding"/>
    <property type="evidence" value="ECO:0007669"/>
    <property type="project" value="InterPro"/>
</dbReference>
<dbReference type="InterPro" id="IPR020810">
    <property type="entry name" value="Enolase_C"/>
</dbReference>
<dbReference type="PANTHER" id="PTHR11902:SF30">
    <property type="entry name" value="ENOLASE 4"/>
    <property type="match status" value="1"/>
</dbReference>
<dbReference type="InterPro" id="IPR029017">
    <property type="entry name" value="Enolase-like_N"/>
</dbReference>
<evidence type="ECO:0000313" key="9">
    <source>
        <dbReference type="Proteomes" id="UP000694383"/>
    </source>
</evidence>
<keyword evidence="9" id="KW-1185">Reference proteome</keyword>
<dbReference type="GO" id="GO:0006096">
    <property type="term" value="P:glycolytic process"/>
    <property type="evidence" value="ECO:0007669"/>
    <property type="project" value="UniProtKB-UniPathway"/>
</dbReference>
<protein>
    <recommendedName>
        <fullName evidence="3">phosphopyruvate hydratase</fullName>
        <ecNumber evidence="3">4.2.1.11</ecNumber>
    </recommendedName>
    <alternativeName>
        <fullName evidence="6">2-phospho-D-glycerate hydro-lyase</fullName>
    </alternativeName>
</protein>
<dbReference type="Gene3D" id="3.20.20.120">
    <property type="entry name" value="Enolase-like C-terminal domain"/>
    <property type="match status" value="1"/>
</dbReference>
<comment type="pathway">
    <text evidence="1">Carbohydrate degradation; glycolysis; pyruvate from D-glyceraldehyde 3-phosphate: step 4/5.</text>
</comment>
<accession>A0A8C7Y940</accession>
<evidence type="ECO:0000313" key="8">
    <source>
        <dbReference type="Ensembl" id="ENSOSIP00000025146.1"/>
    </source>
</evidence>
<keyword evidence="4" id="KW-0324">Glycolysis</keyword>
<dbReference type="SUPFAM" id="SSF51604">
    <property type="entry name" value="Enolase C-terminal domain-like"/>
    <property type="match status" value="1"/>
</dbReference>
<dbReference type="SUPFAM" id="SSF54826">
    <property type="entry name" value="Enolase N-terminal domain-like"/>
    <property type="match status" value="1"/>
</dbReference>
<organism evidence="8 9">
    <name type="scientific">Oryzias sinensis</name>
    <name type="common">Chinese medaka</name>
    <dbReference type="NCBI Taxonomy" id="183150"/>
    <lineage>
        <taxon>Eukaryota</taxon>
        <taxon>Metazoa</taxon>
        <taxon>Chordata</taxon>
        <taxon>Craniata</taxon>
        <taxon>Vertebrata</taxon>
        <taxon>Euteleostomi</taxon>
        <taxon>Actinopterygii</taxon>
        <taxon>Neopterygii</taxon>
        <taxon>Teleostei</taxon>
        <taxon>Neoteleostei</taxon>
        <taxon>Acanthomorphata</taxon>
        <taxon>Ovalentaria</taxon>
        <taxon>Atherinomorphae</taxon>
        <taxon>Beloniformes</taxon>
        <taxon>Adrianichthyidae</taxon>
        <taxon>Oryziinae</taxon>
        <taxon>Oryzias</taxon>
    </lineage>
</organism>
<evidence type="ECO:0000256" key="6">
    <source>
        <dbReference type="ARBA" id="ARBA00031125"/>
    </source>
</evidence>
<evidence type="ECO:0000256" key="2">
    <source>
        <dbReference type="ARBA" id="ARBA00009604"/>
    </source>
</evidence>
<evidence type="ECO:0000256" key="4">
    <source>
        <dbReference type="ARBA" id="ARBA00023152"/>
    </source>
</evidence>
<evidence type="ECO:0000256" key="3">
    <source>
        <dbReference type="ARBA" id="ARBA00012058"/>
    </source>
</evidence>
<sequence>MCFTGKKNNIVETPAEPLEPVLHGSTAIGSVSLAVAKAGAELQQIPLYHHIAALKSCQDQDRFHIPVSLVTLICCGRTSPGKLNLLEEVILVPKPGQGVKQIVTTTLKLQKEMMRIMMATKAGVRDTAAQGAPAVSFERPEQPLDLITEACSNLQLQLGTDAHLALNCAAHKLLDRSKGKYEVAAGVLKSPDELVDLYQTLLHKHPAVVTLIDPFRGEDKEQWQKLSNAVGNKCSLLSEVTNVSQLPAGGKRHILKLVNETTISDLIRIASHPVSLLLKSTPLSAESGGDTGSQLLSPPQAVGLGLDYIKLGGLHGAERMTKYNRLISLEEELAQRGILGGFFFLSLPSFSSFFQWNSLSLQLFLFLFFCLTDSEQGQRLASIPRSRPPQRRHSSLRKSWNIFQHLVLFCHI</sequence>
<dbReference type="EC" id="4.2.1.11" evidence="3"/>
<dbReference type="Pfam" id="PF00113">
    <property type="entry name" value="Enolase_C"/>
    <property type="match status" value="1"/>
</dbReference>
<dbReference type="GeneTree" id="ENSGT00950000182805"/>
<dbReference type="Proteomes" id="UP000694383">
    <property type="component" value="Unplaced"/>
</dbReference>
<reference evidence="8" key="1">
    <citation type="submission" date="2025-08" db="UniProtKB">
        <authorList>
            <consortium name="Ensembl"/>
        </authorList>
    </citation>
    <scope>IDENTIFICATION</scope>
</reference>
<dbReference type="InterPro" id="IPR036849">
    <property type="entry name" value="Enolase-like_C_sf"/>
</dbReference>
<dbReference type="InterPro" id="IPR000941">
    <property type="entry name" value="Enolase"/>
</dbReference>
<proteinExistence type="inferred from homology"/>
<dbReference type="Ensembl" id="ENSOSIT00000026530.1">
    <property type="protein sequence ID" value="ENSOSIP00000025146.1"/>
    <property type="gene ID" value="ENSOSIG00000013180.1"/>
</dbReference>
<evidence type="ECO:0000256" key="1">
    <source>
        <dbReference type="ARBA" id="ARBA00005031"/>
    </source>
</evidence>
<dbReference type="PANTHER" id="PTHR11902">
    <property type="entry name" value="ENOLASE"/>
    <property type="match status" value="1"/>
</dbReference>
<keyword evidence="5" id="KW-0456">Lyase</keyword>
<dbReference type="AlphaFoldDB" id="A0A8C7Y940"/>
<dbReference type="UniPathway" id="UPA00109">
    <property type="reaction ID" value="UER00187"/>
</dbReference>
<dbReference type="SMART" id="SM01192">
    <property type="entry name" value="Enolase_C"/>
    <property type="match status" value="1"/>
</dbReference>
<dbReference type="GO" id="GO:0004634">
    <property type="term" value="F:phosphopyruvate hydratase activity"/>
    <property type="evidence" value="ECO:0007669"/>
    <property type="project" value="UniProtKB-EC"/>
</dbReference>
<feature type="domain" description="Enolase C-terminal TIM barrel" evidence="7">
    <location>
        <begin position="62"/>
        <end position="347"/>
    </location>
</feature>